<dbReference type="InterPro" id="IPR001878">
    <property type="entry name" value="Znf_CCHC"/>
</dbReference>
<dbReference type="AlphaFoldDB" id="A0A5B7IM76"/>
<dbReference type="GO" id="GO:0003676">
    <property type="term" value="F:nucleic acid binding"/>
    <property type="evidence" value="ECO:0007669"/>
    <property type="project" value="InterPro"/>
</dbReference>
<reference evidence="4 5" key="1">
    <citation type="submission" date="2019-05" db="EMBL/GenBank/DDBJ databases">
        <title>Another draft genome of Portunus trituberculatus and its Hox gene families provides insights of decapod evolution.</title>
        <authorList>
            <person name="Jeong J.-H."/>
            <person name="Song I."/>
            <person name="Kim S."/>
            <person name="Choi T."/>
            <person name="Kim D."/>
            <person name="Ryu S."/>
            <person name="Kim W."/>
        </authorList>
    </citation>
    <scope>NUCLEOTIDE SEQUENCE [LARGE SCALE GENOMIC DNA]</scope>
    <source>
        <tissue evidence="4">Muscle</tissue>
    </source>
</reference>
<keyword evidence="1" id="KW-0479">Metal-binding</keyword>
<proteinExistence type="predicted"/>
<evidence type="ECO:0000256" key="1">
    <source>
        <dbReference type="PROSITE-ProRule" id="PRU00047"/>
    </source>
</evidence>
<sequence>MDPISQRRITTDYSHPPARATDTSRQENYLHANSRVYAQNARQRIRWATRNGTRATDIGRQETYQHANSRVHAQDTRQLIGWATKNGTSHSSRQGRQGCFNCGEFNHRQAQCRFDHKLLCESCNQYGHKQRLCKYYIQ</sequence>
<accession>A0A5B7IM76</accession>
<dbReference type="SMART" id="SM00343">
    <property type="entry name" value="ZnF_C2HC"/>
    <property type="match status" value="2"/>
</dbReference>
<dbReference type="PROSITE" id="PS50158">
    <property type="entry name" value="ZF_CCHC"/>
    <property type="match status" value="1"/>
</dbReference>
<evidence type="ECO:0000256" key="2">
    <source>
        <dbReference type="SAM" id="MobiDB-lite"/>
    </source>
</evidence>
<evidence type="ECO:0000313" key="4">
    <source>
        <dbReference type="EMBL" id="MPC82787.1"/>
    </source>
</evidence>
<dbReference type="EMBL" id="VSRR010060745">
    <property type="protein sequence ID" value="MPC82787.1"/>
    <property type="molecule type" value="Genomic_DNA"/>
</dbReference>
<protein>
    <recommendedName>
        <fullName evidence="3">CCHC-type domain-containing protein</fullName>
    </recommendedName>
</protein>
<keyword evidence="5" id="KW-1185">Reference proteome</keyword>
<evidence type="ECO:0000259" key="3">
    <source>
        <dbReference type="PROSITE" id="PS50158"/>
    </source>
</evidence>
<dbReference type="SUPFAM" id="SSF57756">
    <property type="entry name" value="Retrovirus zinc finger-like domains"/>
    <property type="match status" value="1"/>
</dbReference>
<dbReference type="Gene3D" id="4.10.60.10">
    <property type="entry name" value="Zinc finger, CCHC-type"/>
    <property type="match status" value="1"/>
</dbReference>
<comment type="caution">
    <text evidence="4">The sequence shown here is derived from an EMBL/GenBank/DDBJ whole genome shotgun (WGS) entry which is preliminary data.</text>
</comment>
<evidence type="ECO:0000313" key="5">
    <source>
        <dbReference type="Proteomes" id="UP000324222"/>
    </source>
</evidence>
<keyword evidence="1" id="KW-0862">Zinc</keyword>
<dbReference type="Pfam" id="PF00098">
    <property type="entry name" value="zf-CCHC"/>
    <property type="match status" value="1"/>
</dbReference>
<keyword evidence="1" id="KW-0863">Zinc-finger</keyword>
<dbReference type="GO" id="GO:0008270">
    <property type="term" value="F:zinc ion binding"/>
    <property type="evidence" value="ECO:0007669"/>
    <property type="project" value="UniProtKB-KW"/>
</dbReference>
<organism evidence="4 5">
    <name type="scientific">Portunus trituberculatus</name>
    <name type="common">Swimming crab</name>
    <name type="synonym">Neptunus trituberculatus</name>
    <dbReference type="NCBI Taxonomy" id="210409"/>
    <lineage>
        <taxon>Eukaryota</taxon>
        <taxon>Metazoa</taxon>
        <taxon>Ecdysozoa</taxon>
        <taxon>Arthropoda</taxon>
        <taxon>Crustacea</taxon>
        <taxon>Multicrustacea</taxon>
        <taxon>Malacostraca</taxon>
        <taxon>Eumalacostraca</taxon>
        <taxon>Eucarida</taxon>
        <taxon>Decapoda</taxon>
        <taxon>Pleocyemata</taxon>
        <taxon>Brachyura</taxon>
        <taxon>Eubrachyura</taxon>
        <taxon>Portunoidea</taxon>
        <taxon>Portunidae</taxon>
        <taxon>Portuninae</taxon>
        <taxon>Portunus</taxon>
    </lineage>
</organism>
<feature type="region of interest" description="Disordered" evidence="2">
    <location>
        <begin position="1"/>
        <end position="24"/>
    </location>
</feature>
<feature type="domain" description="CCHC-type" evidence="3">
    <location>
        <begin position="99"/>
        <end position="113"/>
    </location>
</feature>
<dbReference type="InterPro" id="IPR036875">
    <property type="entry name" value="Znf_CCHC_sf"/>
</dbReference>
<dbReference type="Proteomes" id="UP000324222">
    <property type="component" value="Unassembled WGS sequence"/>
</dbReference>
<gene>
    <name evidence="4" type="ORF">E2C01_077469</name>
</gene>
<name>A0A5B7IM76_PORTR</name>